<proteinExistence type="predicted"/>
<comment type="caution">
    <text evidence="1">The sequence shown here is derived from an EMBL/GenBank/DDBJ whole genome shotgun (WGS) entry which is preliminary data.</text>
</comment>
<accession>A0AAV3YS07</accession>
<evidence type="ECO:0000313" key="1">
    <source>
        <dbReference type="EMBL" id="GFN85924.1"/>
    </source>
</evidence>
<gene>
    <name evidence="1" type="ORF">PoB_001243000</name>
</gene>
<protein>
    <submittedName>
        <fullName evidence="1">Uncharacterized protein</fullName>
    </submittedName>
</protein>
<dbReference type="Proteomes" id="UP000735302">
    <property type="component" value="Unassembled WGS sequence"/>
</dbReference>
<sequence length="97" mass="10554">MKVIPRIAERNVRGADLEGRSGGGTGDSASTLRFAETILSRNLAPPPALWPDGRPDRLISFCCGQAIYQNCPSILEGRCLMPLFTALMDFTTILCLK</sequence>
<reference evidence="1 2" key="1">
    <citation type="journal article" date="2021" name="Elife">
        <title>Chloroplast acquisition without the gene transfer in kleptoplastic sea slugs, Plakobranchus ocellatus.</title>
        <authorList>
            <person name="Maeda T."/>
            <person name="Takahashi S."/>
            <person name="Yoshida T."/>
            <person name="Shimamura S."/>
            <person name="Takaki Y."/>
            <person name="Nagai Y."/>
            <person name="Toyoda A."/>
            <person name="Suzuki Y."/>
            <person name="Arimoto A."/>
            <person name="Ishii H."/>
            <person name="Satoh N."/>
            <person name="Nishiyama T."/>
            <person name="Hasebe M."/>
            <person name="Maruyama T."/>
            <person name="Minagawa J."/>
            <person name="Obokata J."/>
            <person name="Shigenobu S."/>
        </authorList>
    </citation>
    <scope>NUCLEOTIDE SEQUENCE [LARGE SCALE GENOMIC DNA]</scope>
</reference>
<keyword evidence="2" id="KW-1185">Reference proteome</keyword>
<evidence type="ECO:0000313" key="2">
    <source>
        <dbReference type="Proteomes" id="UP000735302"/>
    </source>
</evidence>
<organism evidence="1 2">
    <name type="scientific">Plakobranchus ocellatus</name>
    <dbReference type="NCBI Taxonomy" id="259542"/>
    <lineage>
        <taxon>Eukaryota</taxon>
        <taxon>Metazoa</taxon>
        <taxon>Spiralia</taxon>
        <taxon>Lophotrochozoa</taxon>
        <taxon>Mollusca</taxon>
        <taxon>Gastropoda</taxon>
        <taxon>Heterobranchia</taxon>
        <taxon>Euthyneura</taxon>
        <taxon>Panpulmonata</taxon>
        <taxon>Sacoglossa</taxon>
        <taxon>Placobranchoidea</taxon>
        <taxon>Plakobranchidae</taxon>
        <taxon>Plakobranchus</taxon>
    </lineage>
</organism>
<dbReference type="AlphaFoldDB" id="A0AAV3YS07"/>
<dbReference type="EMBL" id="BLXT01001484">
    <property type="protein sequence ID" value="GFN85924.1"/>
    <property type="molecule type" value="Genomic_DNA"/>
</dbReference>
<name>A0AAV3YS07_9GAST</name>